<keyword evidence="1" id="KW-0862">Zinc</keyword>
<feature type="compositionally biased region" description="Basic and acidic residues" evidence="2">
    <location>
        <begin position="21"/>
        <end position="39"/>
    </location>
</feature>
<dbReference type="RefSeq" id="XP_066073506.1">
    <property type="nucleotide sequence ID" value="XM_066217409.1"/>
</dbReference>
<protein>
    <recommendedName>
        <fullName evidence="3">C3H1-type domain-containing protein</fullName>
    </recommendedName>
</protein>
<dbReference type="Gene3D" id="6.10.250.3160">
    <property type="match status" value="1"/>
</dbReference>
<dbReference type="Pfam" id="PF25586">
    <property type="entry name" value="zf-CCCH_PAN3"/>
    <property type="match status" value="1"/>
</dbReference>
<evidence type="ECO:0000259" key="3">
    <source>
        <dbReference type="PROSITE" id="PS50103"/>
    </source>
</evidence>
<reference evidence="4 5" key="1">
    <citation type="submission" date="2024-01" db="EMBL/GenBank/DDBJ databases">
        <title>Comparative genomics of Cryptococcus and Kwoniella reveals pathogenesis evolution and contrasting modes of karyotype evolution via chromosome fusion or intercentromeric recombination.</title>
        <authorList>
            <person name="Coelho M.A."/>
            <person name="David-Palma M."/>
            <person name="Shea T."/>
            <person name="Bowers K."/>
            <person name="McGinley-Smith S."/>
            <person name="Mohammad A.W."/>
            <person name="Gnirke A."/>
            <person name="Yurkov A.M."/>
            <person name="Nowrousian M."/>
            <person name="Sun S."/>
            <person name="Cuomo C.A."/>
            <person name="Heitman J."/>
        </authorList>
    </citation>
    <scope>NUCLEOTIDE SEQUENCE [LARGE SCALE GENOMIC DNA]</scope>
    <source>
        <strain evidence="4 5">CBS 6074</strain>
    </source>
</reference>
<proteinExistence type="predicted"/>
<feature type="zinc finger region" description="C3H1-type" evidence="1">
    <location>
        <begin position="39"/>
        <end position="68"/>
    </location>
</feature>
<keyword evidence="1" id="KW-0863">Zinc-finger</keyword>
<evidence type="ECO:0000256" key="1">
    <source>
        <dbReference type="PROSITE-ProRule" id="PRU00723"/>
    </source>
</evidence>
<keyword evidence="1" id="KW-0479">Metal-binding</keyword>
<accession>A0AAX4JQJ1</accession>
<keyword evidence="5" id="KW-1185">Reference proteome</keyword>
<dbReference type="PROSITE" id="PS50103">
    <property type="entry name" value="ZF_C3H1"/>
    <property type="match status" value="1"/>
</dbReference>
<evidence type="ECO:0000313" key="4">
    <source>
        <dbReference type="EMBL" id="WWC86743.1"/>
    </source>
</evidence>
<dbReference type="GeneID" id="91092293"/>
<sequence length="82" mass="8891">MTMAGPKSAAIQIRAPPTNIKIEKDNGRDSPVANEKKRETPQRICRNVMIYGYCKFQDAGCVYSHPPPGTDPNAPISSATTS</sequence>
<dbReference type="GO" id="GO:0008270">
    <property type="term" value="F:zinc ion binding"/>
    <property type="evidence" value="ECO:0007669"/>
    <property type="project" value="UniProtKB-KW"/>
</dbReference>
<dbReference type="Proteomes" id="UP001355207">
    <property type="component" value="Chromosome 2"/>
</dbReference>
<dbReference type="EMBL" id="CP144099">
    <property type="protein sequence ID" value="WWC86743.1"/>
    <property type="molecule type" value="Genomic_DNA"/>
</dbReference>
<name>A0AAX4JQJ1_9TREE</name>
<evidence type="ECO:0000313" key="5">
    <source>
        <dbReference type="Proteomes" id="UP001355207"/>
    </source>
</evidence>
<organism evidence="4 5">
    <name type="scientific">Kwoniella dendrophila CBS 6074</name>
    <dbReference type="NCBI Taxonomy" id="1295534"/>
    <lineage>
        <taxon>Eukaryota</taxon>
        <taxon>Fungi</taxon>
        <taxon>Dikarya</taxon>
        <taxon>Basidiomycota</taxon>
        <taxon>Agaricomycotina</taxon>
        <taxon>Tremellomycetes</taxon>
        <taxon>Tremellales</taxon>
        <taxon>Cryptococcaceae</taxon>
        <taxon>Kwoniella</taxon>
    </lineage>
</organism>
<dbReference type="InterPro" id="IPR000571">
    <property type="entry name" value="Znf_CCCH"/>
</dbReference>
<feature type="domain" description="C3H1-type" evidence="3">
    <location>
        <begin position="39"/>
        <end position="68"/>
    </location>
</feature>
<dbReference type="AlphaFoldDB" id="A0AAX4JQJ1"/>
<evidence type="ECO:0000256" key="2">
    <source>
        <dbReference type="SAM" id="MobiDB-lite"/>
    </source>
</evidence>
<gene>
    <name evidence="4" type="ORF">L201_001621</name>
</gene>
<feature type="region of interest" description="Disordered" evidence="2">
    <location>
        <begin position="1"/>
        <end position="39"/>
    </location>
</feature>